<keyword evidence="1" id="KW-0472">Membrane</keyword>
<reference evidence="2 3" key="1">
    <citation type="submission" date="2018-03" db="EMBL/GenBank/DDBJ databases">
        <title>Genome sequence of Clostridium vincentii DSM 10228.</title>
        <authorList>
            <person name="Poehlein A."/>
            <person name="Daniel R."/>
        </authorList>
    </citation>
    <scope>NUCLEOTIDE SEQUENCE [LARGE SCALE GENOMIC DNA]</scope>
    <source>
        <strain evidence="2 3">DSM 10228</strain>
    </source>
</reference>
<evidence type="ECO:0000313" key="3">
    <source>
        <dbReference type="Proteomes" id="UP000239471"/>
    </source>
</evidence>
<name>A0A2T0BGJ4_9CLOT</name>
<protein>
    <submittedName>
        <fullName evidence="2">Uncharacterized protein</fullName>
    </submittedName>
</protein>
<evidence type="ECO:0000313" key="2">
    <source>
        <dbReference type="EMBL" id="PRR82947.1"/>
    </source>
</evidence>
<sequence length="153" mass="18083">MVSFIQNVYKSSGYVLINLIIVLMLVSLISILGVRIIYNNNVHRAMKIDKRDLYETKINYIDNMEEIITELNIYSTEHKDIIHEIKVTGVRKVIVVNAVSLKYVQDNNIFEVIYNKGIRYEFELRYKDVNDNIYFLPKENYMVLEGDIYNYGI</sequence>
<gene>
    <name evidence="2" type="ORF">CLVI_13900</name>
</gene>
<evidence type="ECO:0000256" key="1">
    <source>
        <dbReference type="SAM" id="Phobius"/>
    </source>
</evidence>
<dbReference type="EMBL" id="PVXQ01000011">
    <property type="protein sequence ID" value="PRR82947.1"/>
    <property type="molecule type" value="Genomic_DNA"/>
</dbReference>
<organism evidence="2 3">
    <name type="scientific">Clostridium vincentii</name>
    <dbReference type="NCBI Taxonomy" id="52704"/>
    <lineage>
        <taxon>Bacteria</taxon>
        <taxon>Bacillati</taxon>
        <taxon>Bacillota</taxon>
        <taxon>Clostridia</taxon>
        <taxon>Eubacteriales</taxon>
        <taxon>Clostridiaceae</taxon>
        <taxon>Clostridium</taxon>
    </lineage>
</organism>
<accession>A0A2T0BGJ4</accession>
<keyword evidence="1" id="KW-1133">Transmembrane helix</keyword>
<dbReference type="AlphaFoldDB" id="A0A2T0BGJ4"/>
<dbReference type="Proteomes" id="UP000239471">
    <property type="component" value="Unassembled WGS sequence"/>
</dbReference>
<keyword evidence="1" id="KW-0812">Transmembrane</keyword>
<keyword evidence="3" id="KW-1185">Reference proteome</keyword>
<proteinExistence type="predicted"/>
<comment type="caution">
    <text evidence="2">The sequence shown here is derived from an EMBL/GenBank/DDBJ whole genome shotgun (WGS) entry which is preliminary data.</text>
</comment>
<feature type="transmembrane region" description="Helical" evidence="1">
    <location>
        <begin position="12"/>
        <end position="38"/>
    </location>
</feature>